<gene>
    <name evidence="3" type="ORF">HZU75_12500</name>
</gene>
<dbReference type="RefSeq" id="WP_180306359.1">
    <property type="nucleotide sequence ID" value="NZ_CP058952.1"/>
</dbReference>
<organism evidence="3 4">
    <name type="scientific">Chitinibacter fontanus</name>
    <dbReference type="NCBI Taxonomy" id="1737446"/>
    <lineage>
        <taxon>Bacteria</taxon>
        <taxon>Pseudomonadati</taxon>
        <taxon>Pseudomonadota</taxon>
        <taxon>Betaproteobacteria</taxon>
        <taxon>Neisseriales</taxon>
        <taxon>Chitinibacteraceae</taxon>
        <taxon>Chitinibacter</taxon>
    </lineage>
</organism>
<dbReference type="Proteomes" id="UP000510822">
    <property type="component" value="Chromosome"/>
</dbReference>
<name>A0A7D5VAU7_9NEIS</name>
<feature type="signal peptide" evidence="2">
    <location>
        <begin position="1"/>
        <end position="18"/>
    </location>
</feature>
<reference evidence="3 4" key="1">
    <citation type="journal article" date="2016" name="Int. J. Syst. Evol. Microbiol.">
        <title>Chitinibacter fontanus sp. nov., isolated from a spring.</title>
        <authorList>
            <person name="Sheu S.Y."/>
            <person name="Li Y.S."/>
            <person name="Young C.C."/>
            <person name="Chen W.M."/>
        </authorList>
    </citation>
    <scope>NUCLEOTIDE SEQUENCE [LARGE SCALE GENOMIC DNA]</scope>
    <source>
        <strain evidence="3 4">STM-7</strain>
    </source>
</reference>
<feature type="chain" id="PRO_5028864608" description="Copper chaperone PCu(A)C" evidence="2">
    <location>
        <begin position="19"/>
        <end position="140"/>
    </location>
</feature>
<feature type="region of interest" description="Disordered" evidence="1">
    <location>
        <begin position="86"/>
        <end position="140"/>
    </location>
</feature>
<proteinExistence type="predicted"/>
<protein>
    <recommendedName>
        <fullName evidence="5">Copper chaperone PCu(A)C</fullName>
    </recommendedName>
</protein>
<dbReference type="EMBL" id="CP058952">
    <property type="protein sequence ID" value="QLI82278.1"/>
    <property type="molecule type" value="Genomic_DNA"/>
</dbReference>
<evidence type="ECO:0008006" key="5">
    <source>
        <dbReference type="Google" id="ProtNLM"/>
    </source>
</evidence>
<dbReference type="KEGG" id="cfon:HZU75_12500"/>
<dbReference type="AlphaFoldDB" id="A0A7D5VAU7"/>
<keyword evidence="2" id="KW-0732">Signal</keyword>
<keyword evidence="4" id="KW-1185">Reference proteome</keyword>
<evidence type="ECO:0000256" key="1">
    <source>
        <dbReference type="SAM" id="MobiDB-lite"/>
    </source>
</evidence>
<sequence length="140" mass="15376">MQKLLISLMLLTASFSYAHSEAEMAAMVAPHGGQLKMVGWYHFELVSKGQQVNLYLSDHAGTPKPSKDVKGTVTVLDGTQKQEVTFTPLAPNQLRAQLSRKPSKNAQLEVKLTFPDGRSEQAQFDLQAPAKPAANHSQHH</sequence>
<accession>A0A7D5VAU7</accession>
<evidence type="ECO:0000256" key="2">
    <source>
        <dbReference type="SAM" id="SignalP"/>
    </source>
</evidence>
<evidence type="ECO:0000313" key="4">
    <source>
        <dbReference type="Proteomes" id="UP000510822"/>
    </source>
</evidence>
<evidence type="ECO:0000313" key="3">
    <source>
        <dbReference type="EMBL" id="QLI82278.1"/>
    </source>
</evidence>